<evidence type="ECO:0000313" key="2">
    <source>
        <dbReference type="Proteomes" id="UP000427906"/>
    </source>
</evidence>
<keyword evidence="2" id="KW-1185">Reference proteome</keyword>
<protein>
    <submittedName>
        <fullName evidence="1">Uncharacterized protein</fullName>
    </submittedName>
</protein>
<dbReference type="AlphaFoldDB" id="A0A5K7YIL3"/>
<proteinExistence type="predicted"/>
<organism evidence="1 2">
    <name type="scientific">Desulfosarcina alkanivorans</name>
    <dbReference type="NCBI Taxonomy" id="571177"/>
    <lineage>
        <taxon>Bacteria</taxon>
        <taxon>Pseudomonadati</taxon>
        <taxon>Thermodesulfobacteriota</taxon>
        <taxon>Desulfobacteria</taxon>
        <taxon>Desulfobacterales</taxon>
        <taxon>Desulfosarcinaceae</taxon>
        <taxon>Desulfosarcina</taxon>
    </lineage>
</organism>
<dbReference type="RefSeq" id="WP_155316139.1">
    <property type="nucleotide sequence ID" value="NZ_AP021874.1"/>
</dbReference>
<reference evidence="1 2" key="1">
    <citation type="submission" date="2019-11" db="EMBL/GenBank/DDBJ databases">
        <title>Comparative genomics of hydrocarbon-degrading Desulfosarcina strains.</title>
        <authorList>
            <person name="Watanabe M."/>
            <person name="Kojima H."/>
            <person name="Fukui M."/>
        </authorList>
    </citation>
    <scope>NUCLEOTIDE SEQUENCE [LARGE SCALE GENOMIC DNA]</scope>
    <source>
        <strain evidence="1 2">PL12</strain>
    </source>
</reference>
<accession>A0A5K7YIL3</accession>
<dbReference type="KEGG" id="dalk:DSCA_18600"/>
<dbReference type="OrthoDB" id="6977728at2"/>
<evidence type="ECO:0000313" key="1">
    <source>
        <dbReference type="EMBL" id="BBO67930.1"/>
    </source>
</evidence>
<name>A0A5K7YIL3_9BACT</name>
<dbReference type="Proteomes" id="UP000427906">
    <property type="component" value="Chromosome"/>
</dbReference>
<sequence>MNGENLFNAATVMYKAGEEIEAMLEKLFSLLEQKLETVEGIRKVEFKDDNSDDTSEWVYRDLIRNYCIYKKSARNPSAYLAIQIKLCDLEEAEIVGQQPLIYVLFSSGGDWALDEFLLQRAVSEGFELEDGCLWQRYDDDEDRSQQRSWKDAECAFVVPLTAINTPEDLQEMIIDPIYLLMKTGLDPKKMDRRIFRFKIDDSEVRLLT</sequence>
<dbReference type="EMBL" id="AP021874">
    <property type="protein sequence ID" value="BBO67930.1"/>
    <property type="molecule type" value="Genomic_DNA"/>
</dbReference>
<gene>
    <name evidence="1" type="ORF">DSCA_18600</name>
</gene>